<dbReference type="CDD" id="cd20659">
    <property type="entry name" value="CYP4B_4F-like"/>
    <property type="match status" value="1"/>
</dbReference>
<evidence type="ECO:0000256" key="1">
    <source>
        <dbReference type="ARBA" id="ARBA00010617"/>
    </source>
</evidence>
<keyword evidence="2" id="KW-0560">Oxidoreductase</keyword>
<sequence>MMFFYPTFTVTHPDTAKILLKSSEPKSKSTAGIHKMFLPWLGDGLLISNGPKWERNRRLLTPAFHFDILMPYIAVYNKVADIFLGKLLSLSSLGSVEICNPVSQATLDTMLRCALSYEGRIQEKGDDHPYVKAVKELCHRTIQRALKPWFFVDFLFFLSPEGRQYKQLCDYVHDFADNIITTRKAVLAKDPDQLKKRRLDFLDILLTAKDEHGKGLSELDIRAEVDTFLFEGHDTTASALSWAIYCLAKYPDEQRKVYDEAKSILNDKKDEVMRYYTTVPILNRTLTKDTELDGVIIPKNSTVDIGIHLLNHHPDVWTDPDNFKPERLMYTDEEIDPFRYVPFSAGPRNCIGQNFAMNEMKVMIAKLVNRFSITLDEKHQVVPVPEVVMRAKYGIKVFLNPR</sequence>
<dbReference type="PRINTS" id="PR00463">
    <property type="entry name" value="EP450I"/>
</dbReference>
<dbReference type="PANTHER" id="PTHR24291">
    <property type="entry name" value="CYTOCHROME P450 FAMILY 4"/>
    <property type="match status" value="1"/>
</dbReference>
<keyword evidence="2" id="KW-0503">Monooxygenase</keyword>
<evidence type="ECO:0000313" key="4">
    <source>
        <dbReference type="Proteomes" id="UP001217089"/>
    </source>
</evidence>
<name>A0ABQ9FNP5_TEGGR</name>
<gene>
    <name evidence="3" type="ORF">KUTeg_005466</name>
</gene>
<keyword evidence="4" id="KW-1185">Reference proteome</keyword>
<dbReference type="Proteomes" id="UP001217089">
    <property type="component" value="Unassembled WGS sequence"/>
</dbReference>
<dbReference type="PROSITE" id="PS00086">
    <property type="entry name" value="CYTOCHROME_P450"/>
    <property type="match status" value="1"/>
</dbReference>
<dbReference type="InterPro" id="IPR050196">
    <property type="entry name" value="Cytochrome_P450_Monoox"/>
</dbReference>
<reference evidence="3 4" key="1">
    <citation type="submission" date="2022-12" db="EMBL/GenBank/DDBJ databases">
        <title>Chromosome-level genome of Tegillarca granosa.</title>
        <authorList>
            <person name="Kim J."/>
        </authorList>
    </citation>
    <scope>NUCLEOTIDE SEQUENCE [LARGE SCALE GENOMIC DNA]</scope>
    <source>
        <strain evidence="3">Teg-2019</strain>
        <tissue evidence="3">Adductor muscle</tissue>
    </source>
</reference>
<dbReference type="PRINTS" id="PR00385">
    <property type="entry name" value="P450"/>
</dbReference>
<evidence type="ECO:0000313" key="3">
    <source>
        <dbReference type="EMBL" id="KAJ8317562.1"/>
    </source>
</evidence>
<dbReference type="Gene3D" id="1.10.630.10">
    <property type="entry name" value="Cytochrome P450"/>
    <property type="match status" value="1"/>
</dbReference>
<organism evidence="3 4">
    <name type="scientific">Tegillarca granosa</name>
    <name type="common">Malaysian cockle</name>
    <name type="synonym">Anadara granosa</name>
    <dbReference type="NCBI Taxonomy" id="220873"/>
    <lineage>
        <taxon>Eukaryota</taxon>
        <taxon>Metazoa</taxon>
        <taxon>Spiralia</taxon>
        <taxon>Lophotrochozoa</taxon>
        <taxon>Mollusca</taxon>
        <taxon>Bivalvia</taxon>
        <taxon>Autobranchia</taxon>
        <taxon>Pteriomorphia</taxon>
        <taxon>Arcoida</taxon>
        <taxon>Arcoidea</taxon>
        <taxon>Arcidae</taxon>
        <taxon>Tegillarca</taxon>
    </lineage>
</organism>
<protein>
    <submittedName>
        <fullName evidence="3">Uncharacterized protein</fullName>
    </submittedName>
</protein>
<keyword evidence="2" id="KW-0349">Heme</keyword>
<comment type="similarity">
    <text evidence="1 2">Belongs to the cytochrome P450 family.</text>
</comment>
<dbReference type="Pfam" id="PF00067">
    <property type="entry name" value="p450"/>
    <property type="match status" value="1"/>
</dbReference>
<dbReference type="InterPro" id="IPR002401">
    <property type="entry name" value="Cyt_P450_E_grp-I"/>
</dbReference>
<comment type="caution">
    <text evidence="3">The sequence shown here is derived from an EMBL/GenBank/DDBJ whole genome shotgun (WGS) entry which is preliminary data.</text>
</comment>
<dbReference type="EMBL" id="JARBDR010000246">
    <property type="protein sequence ID" value="KAJ8317562.1"/>
    <property type="molecule type" value="Genomic_DNA"/>
</dbReference>
<keyword evidence="2" id="KW-0479">Metal-binding</keyword>
<dbReference type="InterPro" id="IPR001128">
    <property type="entry name" value="Cyt_P450"/>
</dbReference>
<dbReference type="PANTHER" id="PTHR24291:SF201">
    <property type="entry name" value="CYTOCHROME P450, FAMILY 4, SUBFAMILY B, POLYPEPTIDE 7"/>
    <property type="match status" value="1"/>
</dbReference>
<dbReference type="InterPro" id="IPR036396">
    <property type="entry name" value="Cyt_P450_sf"/>
</dbReference>
<evidence type="ECO:0000256" key="2">
    <source>
        <dbReference type="RuleBase" id="RU000461"/>
    </source>
</evidence>
<proteinExistence type="inferred from homology"/>
<dbReference type="SUPFAM" id="SSF48264">
    <property type="entry name" value="Cytochrome P450"/>
    <property type="match status" value="1"/>
</dbReference>
<dbReference type="InterPro" id="IPR017972">
    <property type="entry name" value="Cyt_P450_CS"/>
</dbReference>
<keyword evidence="2" id="KW-0408">Iron</keyword>
<accession>A0ABQ9FNP5</accession>